<dbReference type="RefSeq" id="XP_025342812.1">
    <property type="nucleotide sequence ID" value="XM_025484597.1"/>
</dbReference>
<dbReference type="AlphaFoldDB" id="A0A2V1AVR0"/>
<reference evidence="2 3" key="1">
    <citation type="submission" date="2017-12" db="EMBL/GenBank/DDBJ databases">
        <title>Genome Sequence of a Multidrug-Resistant Candida haemulonii Isolate from a Patient with Chronic Leg Ulcers in Israel.</title>
        <authorList>
            <person name="Chow N.A."/>
            <person name="Gade L."/>
            <person name="Batra D."/>
            <person name="Rowe L.A."/>
            <person name="Ben-Ami R."/>
            <person name="Loparev V.N."/>
            <person name="Litvintseva A.P."/>
        </authorList>
    </citation>
    <scope>NUCLEOTIDE SEQUENCE [LARGE SCALE GENOMIC DNA]</scope>
    <source>
        <strain evidence="2 3">B11899</strain>
    </source>
</reference>
<dbReference type="STRING" id="45357.A0A2V1AVR0"/>
<gene>
    <name evidence="2" type="ORF">CXQ85_000867</name>
</gene>
<dbReference type="OrthoDB" id="160374at2759"/>
<sequence length="1077" mass="121630">MVELKTAEATTKYLRSKDIKPTEAVKTAESLLDGSLDVFLINKHHFVFDLICDRMNEFTGKDFKVWKLEASLWRLWQNVWQLMGQSALDLDLRSRSFRRVKLVSIVTSVIEQSIDSDREELLEAMFSCVGAILASGYIEVEEYTVTGLLAAYAAWLEKSQQTTSSVNEWTSVVIQLFELPRQSSNYKPTKKSTARYFTEVLPHLLNFLSSEPDSSLKPTHDLLSQQNRTFLFEVETARTLTSHMDDVIAYDGLTDAAVEYLFHEVISSLAATDIASCESVFVSITKSSKFSQLSETLLQFLAKVNRTLSTDFFEQLYTAEMARKPIRWGLVGHIVSLNPELAQSKAEQLVKDSKDLKKEEVTIIASSLAKGYIRARDFDKFIGEVYSSALPVNNEWASEAVVDILSAHCGELSSNQMSSLIQTSLANKEKEKTVLLLRGLLMSSTAKQDAAAKVISANDFIHQGWSEIVYYLLCIYDDELLSDDLVKKVVPGSPKSKFDHYLTFRVAELTGDIKDLKEKHIEKFVKKLSVSDAFAFAKRWLVLIESFKTVTTALFSKMLESTEEDEFVRFFETEATLVYELPGLLEALSTFISKNSKFPYKKELFCMMPHTIYRRFFSSFTDEICKDALKNEDAKVILKHILREANGSSMLEKDFDFYKKFIGSDDSQITIDTAQLAWNGHINRFKDQASSDFVHKVLKHLIKTLKKKPSSSDFRLCQVVLNGKRPSDADFEKAFDEICNSYVSLVAKVPEPSNEQLSVLANLPSPLNDKVREQIKALLKSTGKKTLDTTTETSLFVMAAKTSTPGLQGALFLSSLYLALQRRIGSSSEEALLENLSAFFKGLPREDFHQLYLHLLASCEDAAPPFLDHLIRILSVLAKQLNKDHQKEHTTLFVGTISIISLRLEDIQAVETLTGFLSTLTTMSSDHVWIFSQYAVELTLATVGVVLKKSQHRNQSMVFNAAVNLLSYIVLFHRFRLTSRYHLLVNVLVEAMKHLTRKEVTDEDGTIVGRILVTLSEPPVQRSTKENDSLTSQAAVYKRAIRKQAHVLLINYVHMQVSSPLKSSVTDALNYSLPINF</sequence>
<dbReference type="Pfam" id="PF10441">
    <property type="entry name" value="Urb2"/>
    <property type="match status" value="1"/>
</dbReference>
<proteinExistence type="predicted"/>
<dbReference type="VEuPathDB" id="FungiDB:CXQ85_000867"/>
<dbReference type="EMBL" id="PKFO01000005">
    <property type="protein sequence ID" value="PVH21872.1"/>
    <property type="molecule type" value="Genomic_DNA"/>
</dbReference>
<name>A0A2V1AVR0_9ASCO</name>
<protein>
    <recommendedName>
        <fullName evidence="1">Nucleolar 27S pre-rRNA processing Urb2/Npa2 C-terminal domain-containing protein</fullName>
    </recommendedName>
</protein>
<accession>A0A2V1AVR0</accession>
<organism evidence="2 3">
    <name type="scientific">Candidozyma haemuli</name>
    <dbReference type="NCBI Taxonomy" id="45357"/>
    <lineage>
        <taxon>Eukaryota</taxon>
        <taxon>Fungi</taxon>
        <taxon>Dikarya</taxon>
        <taxon>Ascomycota</taxon>
        <taxon>Saccharomycotina</taxon>
        <taxon>Pichiomycetes</taxon>
        <taxon>Metschnikowiaceae</taxon>
        <taxon>Candidozyma</taxon>
    </lineage>
</organism>
<keyword evidence="3" id="KW-1185">Reference proteome</keyword>
<evidence type="ECO:0000259" key="1">
    <source>
        <dbReference type="Pfam" id="PF10441"/>
    </source>
</evidence>
<dbReference type="InterPro" id="IPR018849">
    <property type="entry name" value="Urb2/Npa2_C"/>
</dbReference>
<feature type="domain" description="Nucleolar 27S pre-rRNA processing Urb2/Npa2 C-terminal" evidence="1">
    <location>
        <begin position="916"/>
        <end position="1070"/>
    </location>
</feature>
<evidence type="ECO:0000313" key="3">
    <source>
        <dbReference type="Proteomes" id="UP000244309"/>
    </source>
</evidence>
<dbReference type="GeneID" id="37006198"/>
<evidence type="ECO:0000313" key="2">
    <source>
        <dbReference type="EMBL" id="PVH21872.1"/>
    </source>
</evidence>
<dbReference type="Proteomes" id="UP000244309">
    <property type="component" value="Unassembled WGS sequence"/>
</dbReference>
<comment type="caution">
    <text evidence="2">The sequence shown here is derived from an EMBL/GenBank/DDBJ whole genome shotgun (WGS) entry which is preliminary data.</text>
</comment>